<evidence type="ECO:0000313" key="2">
    <source>
        <dbReference type="Proteomes" id="UP000580250"/>
    </source>
</evidence>
<accession>A0A6V7U1K4</accession>
<dbReference type="EMBL" id="CAJEWN010000027">
    <property type="protein sequence ID" value="CAD2141624.1"/>
    <property type="molecule type" value="Genomic_DNA"/>
</dbReference>
<protein>
    <submittedName>
        <fullName evidence="1">Uncharacterized protein</fullName>
    </submittedName>
</protein>
<reference evidence="1 2" key="1">
    <citation type="submission" date="2020-08" db="EMBL/GenBank/DDBJ databases">
        <authorList>
            <person name="Koutsovoulos G."/>
            <person name="Danchin GJ E."/>
        </authorList>
    </citation>
    <scope>NUCLEOTIDE SEQUENCE [LARGE SCALE GENOMIC DNA]</scope>
</reference>
<dbReference type="AlphaFoldDB" id="A0A6V7U1K4"/>
<name>A0A6V7U1K4_MELEN</name>
<proteinExistence type="predicted"/>
<dbReference type="Proteomes" id="UP000580250">
    <property type="component" value="Unassembled WGS sequence"/>
</dbReference>
<organism evidence="1 2">
    <name type="scientific">Meloidogyne enterolobii</name>
    <name type="common">Root-knot nematode worm</name>
    <name type="synonym">Meloidogyne mayaguensis</name>
    <dbReference type="NCBI Taxonomy" id="390850"/>
    <lineage>
        <taxon>Eukaryota</taxon>
        <taxon>Metazoa</taxon>
        <taxon>Ecdysozoa</taxon>
        <taxon>Nematoda</taxon>
        <taxon>Chromadorea</taxon>
        <taxon>Rhabditida</taxon>
        <taxon>Tylenchina</taxon>
        <taxon>Tylenchomorpha</taxon>
        <taxon>Tylenchoidea</taxon>
        <taxon>Meloidogynidae</taxon>
        <taxon>Meloidogyninae</taxon>
        <taxon>Meloidogyne</taxon>
    </lineage>
</organism>
<comment type="caution">
    <text evidence="1">The sequence shown here is derived from an EMBL/GenBank/DDBJ whole genome shotgun (WGS) entry which is preliminary data.</text>
</comment>
<evidence type="ECO:0000313" key="1">
    <source>
        <dbReference type="EMBL" id="CAD2141624.1"/>
    </source>
</evidence>
<sequence>MFGFAKFFVKFFLEELNKTGYSSENEENEIERINWGNWVKETEEFLNNCYIIWEKIKQTYIDNAESAKMKTKKSKNKFKVLNLKEIEEEIANNYEIEEINEFD</sequence>
<gene>
    <name evidence="1" type="ORF">MENT_LOCUS6947</name>
</gene>